<dbReference type="GO" id="GO:0004420">
    <property type="term" value="F:hydroxymethylglutaryl-CoA reductase (NADPH) activity"/>
    <property type="evidence" value="ECO:0007669"/>
    <property type="project" value="InterPro"/>
</dbReference>
<feature type="domain" description="Gfo/Idh/MocA-like oxidoreductase N-terminal" evidence="2">
    <location>
        <begin position="17"/>
        <end position="66"/>
    </location>
</feature>
<dbReference type="EMBL" id="KI963957">
    <property type="protein sequence ID" value="EUC47091.1"/>
    <property type="molecule type" value="Genomic_DNA"/>
</dbReference>
<dbReference type="OrthoDB" id="6417021at2759"/>
<accession>W6ZTP0</accession>
<keyword evidence="4" id="KW-1185">Reference proteome</keyword>
<dbReference type="GO" id="GO:0000166">
    <property type="term" value="F:nucleotide binding"/>
    <property type="evidence" value="ECO:0007669"/>
    <property type="project" value="InterPro"/>
</dbReference>
<dbReference type="STRING" id="930090.W6ZTP0"/>
<dbReference type="HOGENOM" id="CLU_1731129_0_0_1"/>
<dbReference type="InterPro" id="IPR000683">
    <property type="entry name" value="Gfo/Idh/MocA-like_OxRdtase_N"/>
</dbReference>
<organism evidence="3 4">
    <name type="scientific">Bipolaris oryzae ATCC 44560</name>
    <dbReference type="NCBI Taxonomy" id="930090"/>
    <lineage>
        <taxon>Eukaryota</taxon>
        <taxon>Fungi</taxon>
        <taxon>Dikarya</taxon>
        <taxon>Ascomycota</taxon>
        <taxon>Pezizomycotina</taxon>
        <taxon>Dothideomycetes</taxon>
        <taxon>Pleosporomycetidae</taxon>
        <taxon>Pleosporales</taxon>
        <taxon>Pleosporineae</taxon>
        <taxon>Pleosporaceae</taxon>
        <taxon>Bipolaris</taxon>
    </lineage>
</organism>
<dbReference type="GeneID" id="19122772"/>
<feature type="region of interest" description="Disordered" evidence="1">
    <location>
        <begin position="58"/>
        <end position="106"/>
    </location>
</feature>
<dbReference type="Proteomes" id="UP000054032">
    <property type="component" value="Unassembled WGS sequence"/>
</dbReference>
<proteinExistence type="predicted"/>
<dbReference type="RefSeq" id="XP_007686420.1">
    <property type="nucleotide sequence ID" value="XM_007688230.1"/>
</dbReference>
<feature type="compositionally biased region" description="Pro residues" evidence="1">
    <location>
        <begin position="82"/>
        <end position="96"/>
    </location>
</feature>
<protein>
    <recommendedName>
        <fullName evidence="2">Gfo/Idh/MocA-like oxidoreductase N-terminal domain-containing protein</fullName>
    </recommendedName>
</protein>
<evidence type="ECO:0000313" key="3">
    <source>
        <dbReference type="EMBL" id="EUC47091.1"/>
    </source>
</evidence>
<reference evidence="3 4" key="1">
    <citation type="journal article" date="2013" name="PLoS Genet.">
        <title>Comparative genome structure, secondary metabolite, and effector coding capacity across Cochliobolus pathogens.</title>
        <authorList>
            <person name="Condon B.J."/>
            <person name="Leng Y."/>
            <person name="Wu D."/>
            <person name="Bushley K.E."/>
            <person name="Ohm R.A."/>
            <person name="Otillar R."/>
            <person name="Martin J."/>
            <person name="Schackwitz W."/>
            <person name="Grimwood J."/>
            <person name="MohdZainudin N."/>
            <person name="Xue C."/>
            <person name="Wang R."/>
            <person name="Manning V.A."/>
            <person name="Dhillon B."/>
            <person name="Tu Z.J."/>
            <person name="Steffenson B.J."/>
            <person name="Salamov A."/>
            <person name="Sun H."/>
            <person name="Lowry S."/>
            <person name="LaButti K."/>
            <person name="Han J."/>
            <person name="Copeland A."/>
            <person name="Lindquist E."/>
            <person name="Barry K."/>
            <person name="Schmutz J."/>
            <person name="Baker S.E."/>
            <person name="Ciuffetti L.M."/>
            <person name="Grigoriev I.V."/>
            <person name="Zhong S."/>
            <person name="Turgeon B.G."/>
        </authorList>
    </citation>
    <scope>NUCLEOTIDE SEQUENCE [LARGE SCALE GENOMIC DNA]</scope>
    <source>
        <strain evidence="3 4">ATCC 44560</strain>
    </source>
</reference>
<sequence length="151" mass="16494">MRWIFAKRSHTILIVPARSHTDVIVVAVAAQDKGKAETSLKSGKHVLLEKPSVLNAQEAHSLSHHAIPQKPPCTRPTRGKPLPLPPRLSSLPPPNSTPRTSQHAEARAAVPAGFFPGHDIRFSFELAGDRCCAMHLGSLRVLSSCPQRVWQ</sequence>
<gene>
    <name evidence="3" type="ORF">COCMIDRAFT_35386</name>
</gene>
<dbReference type="InterPro" id="IPR023282">
    <property type="entry name" value="HMG_CoA_Rdtase_N"/>
</dbReference>
<dbReference type="KEGG" id="bor:COCMIDRAFT_35386"/>
<dbReference type="AlphaFoldDB" id="W6ZTP0"/>
<evidence type="ECO:0000259" key="2">
    <source>
        <dbReference type="Pfam" id="PF01408"/>
    </source>
</evidence>
<dbReference type="Gene3D" id="1.10.3270.10">
    <property type="entry name" value="HMGR, N-terminal domain"/>
    <property type="match status" value="1"/>
</dbReference>
<evidence type="ECO:0000313" key="4">
    <source>
        <dbReference type="Proteomes" id="UP000054032"/>
    </source>
</evidence>
<dbReference type="Pfam" id="PF01408">
    <property type="entry name" value="GFO_IDH_MocA"/>
    <property type="match status" value="1"/>
</dbReference>
<evidence type="ECO:0000256" key="1">
    <source>
        <dbReference type="SAM" id="MobiDB-lite"/>
    </source>
</evidence>
<name>W6ZTP0_COCMI</name>